<evidence type="ECO:0000313" key="2">
    <source>
        <dbReference type="Proteomes" id="UP001172457"/>
    </source>
</evidence>
<evidence type="ECO:0000313" key="1">
    <source>
        <dbReference type="EMBL" id="KAJ9546223.1"/>
    </source>
</evidence>
<organism evidence="1 2">
    <name type="scientific">Centaurea solstitialis</name>
    <name type="common">yellow star-thistle</name>
    <dbReference type="NCBI Taxonomy" id="347529"/>
    <lineage>
        <taxon>Eukaryota</taxon>
        <taxon>Viridiplantae</taxon>
        <taxon>Streptophyta</taxon>
        <taxon>Embryophyta</taxon>
        <taxon>Tracheophyta</taxon>
        <taxon>Spermatophyta</taxon>
        <taxon>Magnoliopsida</taxon>
        <taxon>eudicotyledons</taxon>
        <taxon>Gunneridae</taxon>
        <taxon>Pentapetalae</taxon>
        <taxon>asterids</taxon>
        <taxon>campanulids</taxon>
        <taxon>Asterales</taxon>
        <taxon>Asteraceae</taxon>
        <taxon>Carduoideae</taxon>
        <taxon>Cardueae</taxon>
        <taxon>Centaureinae</taxon>
        <taxon>Centaurea</taxon>
    </lineage>
</organism>
<dbReference type="Proteomes" id="UP001172457">
    <property type="component" value="Chromosome 6"/>
</dbReference>
<dbReference type="AlphaFoldDB" id="A0AA38SPK8"/>
<accession>A0AA38SPK8</accession>
<dbReference type="EMBL" id="JARYMX010000006">
    <property type="protein sequence ID" value="KAJ9546223.1"/>
    <property type="molecule type" value="Genomic_DNA"/>
</dbReference>
<keyword evidence="2" id="KW-1185">Reference proteome</keyword>
<gene>
    <name evidence="1" type="ORF">OSB04_025930</name>
</gene>
<proteinExistence type="predicted"/>
<name>A0AA38SPK8_9ASTR</name>
<sequence>MKILCDANVVILKKMLVIILSLGYVKFKIERLTFIQRSLTKSFVFGANFSKMVDHKDKLLFRDPIGITDLFSHCARYFITHVSPLENELQNSKPKYSSLRIDISFTHYPFWTLDISIRSSHRVEHKPTKNSNGNFLGIIQMIGEFDPLMKQHFEKIKGQKTHYHYLTHKIQNELIEMLASEVKSGSLHHHCHSHRLPLPPYLLRLLILDPASDDAGFVSRKCTKHHHYPNPYPSSVGSEPNLIVVIPPSSPPPTAAATPLPALVVEIEKVQLFDFDLKLPIIVAEFQNLTCQQMTSMHDMCHELTRRRE</sequence>
<comment type="caution">
    <text evidence="1">The sequence shown here is derived from an EMBL/GenBank/DDBJ whole genome shotgun (WGS) entry which is preliminary data.</text>
</comment>
<reference evidence="1" key="1">
    <citation type="submission" date="2023-03" db="EMBL/GenBank/DDBJ databases">
        <title>Chromosome-scale reference genome and RAD-based genetic map of yellow starthistle (Centaurea solstitialis) reveal putative structural variation and QTLs associated with invader traits.</title>
        <authorList>
            <person name="Reatini B."/>
            <person name="Cang F.A."/>
            <person name="Jiang Q."/>
            <person name="Mckibben M.T.W."/>
            <person name="Barker M.S."/>
            <person name="Rieseberg L.H."/>
            <person name="Dlugosch K.M."/>
        </authorList>
    </citation>
    <scope>NUCLEOTIDE SEQUENCE</scope>
    <source>
        <strain evidence="1">CAN-66</strain>
        <tissue evidence="1">Leaf</tissue>
    </source>
</reference>
<protein>
    <submittedName>
        <fullName evidence="1">Uncharacterized protein</fullName>
    </submittedName>
</protein>